<feature type="region of interest" description="Disordered" evidence="1">
    <location>
        <begin position="17"/>
        <end position="214"/>
    </location>
</feature>
<evidence type="ECO:0000313" key="2">
    <source>
        <dbReference type="EMBL" id="KAK5998708.1"/>
    </source>
</evidence>
<feature type="compositionally biased region" description="Basic and acidic residues" evidence="1">
    <location>
        <begin position="128"/>
        <end position="147"/>
    </location>
</feature>
<evidence type="ECO:0000313" key="3">
    <source>
        <dbReference type="Proteomes" id="UP001338125"/>
    </source>
</evidence>
<protein>
    <recommendedName>
        <fullName evidence="4">RRM domain-containing protein</fullName>
    </recommendedName>
</protein>
<reference evidence="2 3" key="1">
    <citation type="submission" date="2024-01" db="EMBL/GenBank/DDBJ databases">
        <title>Complete genome of Cladobotryum mycophilum ATHUM6906.</title>
        <authorList>
            <person name="Christinaki A.C."/>
            <person name="Myridakis A.I."/>
            <person name="Kouvelis V.N."/>
        </authorList>
    </citation>
    <scope>NUCLEOTIDE SEQUENCE [LARGE SCALE GENOMIC DNA]</scope>
    <source>
        <strain evidence="2 3">ATHUM6906</strain>
    </source>
</reference>
<sequence length="531" mass="59469">MIRPPWNRQANTLLARIGGSSRQISSQLPFQPSLPRLEPNETKSSSEGGGNDYGLPNKSQLAKARRELLKIDRPRPRPGWRSESKSESRATTKKEPRHSPLKEKRPSRPIHERNQQGRGSRNPVQEVKATKESDGKEQKSADNEKRRNTLTKENTPVVWPLLKRKPQQQHNVPGLKNRGGPLGHGVGKLGLSPDRYQLTTPNDSNPPQPSTGNESRLMLVIDSLSPNLNPSDFYRIAPTDLSDWSSVIKQVQQKRHRTTFEPLGQYFVTFSSSEAALAYRDKLYRLHKLGGLKLKSATGLWESSVPVNLKAKLMGISPDAAKLESNTTTVLPDEGSSTSEPSPTTSAGGGDELITLVNSFTLAPASLSPIQIERKRVAISHSWVRNLAQIVEPLGYGEKPSILLLDVYPPTLTAKHLFEFIRTDGHTRGLRWQVAMPHHLKPAPTLADEEASDENEEVDIQGEQDEVTEENKPSFLYKDHDTWEKLKGRFVLVCADLSEAKRFQRSWNNRALTTSRPRVGRFIVHASIINW</sequence>
<keyword evidence="3" id="KW-1185">Reference proteome</keyword>
<dbReference type="EMBL" id="JAVFKD010000001">
    <property type="protein sequence ID" value="KAK5998708.1"/>
    <property type="molecule type" value="Genomic_DNA"/>
</dbReference>
<feature type="compositionally biased region" description="Acidic residues" evidence="1">
    <location>
        <begin position="447"/>
        <end position="468"/>
    </location>
</feature>
<proteinExistence type="predicted"/>
<feature type="compositionally biased region" description="Low complexity" evidence="1">
    <location>
        <begin position="334"/>
        <end position="346"/>
    </location>
</feature>
<evidence type="ECO:0000256" key="1">
    <source>
        <dbReference type="SAM" id="MobiDB-lite"/>
    </source>
</evidence>
<gene>
    <name evidence="2" type="ORF">PT974_01090</name>
</gene>
<feature type="region of interest" description="Disordered" evidence="1">
    <location>
        <begin position="324"/>
        <end position="350"/>
    </location>
</feature>
<feature type="region of interest" description="Disordered" evidence="1">
    <location>
        <begin position="444"/>
        <end position="471"/>
    </location>
</feature>
<organism evidence="2 3">
    <name type="scientific">Cladobotryum mycophilum</name>
    <dbReference type="NCBI Taxonomy" id="491253"/>
    <lineage>
        <taxon>Eukaryota</taxon>
        <taxon>Fungi</taxon>
        <taxon>Dikarya</taxon>
        <taxon>Ascomycota</taxon>
        <taxon>Pezizomycotina</taxon>
        <taxon>Sordariomycetes</taxon>
        <taxon>Hypocreomycetidae</taxon>
        <taxon>Hypocreales</taxon>
        <taxon>Hypocreaceae</taxon>
        <taxon>Cladobotryum</taxon>
    </lineage>
</organism>
<dbReference type="Proteomes" id="UP001338125">
    <property type="component" value="Unassembled WGS sequence"/>
</dbReference>
<feature type="compositionally biased region" description="Basic and acidic residues" evidence="1">
    <location>
        <begin position="64"/>
        <end position="115"/>
    </location>
</feature>
<name>A0ABR0T2N2_9HYPO</name>
<feature type="compositionally biased region" description="Polar residues" evidence="1">
    <location>
        <begin position="20"/>
        <end position="30"/>
    </location>
</feature>
<evidence type="ECO:0008006" key="4">
    <source>
        <dbReference type="Google" id="ProtNLM"/>
    </source>
</evidence>
<comment type="caution">
    <text evidence="2">The sequence shown here is derived from an EMBL/GenBank/DDBJ whole genome shotgun (WGS) entry which is preliminary data.</text>
</comment>
<accession>A0ABR0T2N2</accession>